<dbReference type="CDD" id="cd05296">
    <property type="entry name" value="GH4_P_beta_glucosidase"/>
    <property type="match status" value="1"/>
</dbReference>
<keyword evidence="8" id="KW-0533">Nickel</keyword>
<dbReference type="SUPFAM" id="SSF51735">
    <property type="entry name" value="NAD(P)-binding Rossmann-fold domains"/>
    <property type="match status" value="1"/>
</dbReference>
<dbReference type="PATRIC" id="fig|1423730.4.peg.696"/>
<dbReference type="GO" id="GO:0005975">
    <property type="term" value="P:carbohydrate metabolic process"/>
    <property type="evidence" value="ECO:0007669"/>
    <property type="project" value="InterPro"/>
</dbReference>
<evidence type="ECO:0000259" key="11">
    <source>
        <dbReference type="Pfam" id="PF11975"/>
    </source>
</evidence>
<keyword evidence="3 10" id="KW-0378">Hydrolase</keyword>
<dbReference type="STRING" id="1423730.FC75_GL000666"/>
<dbReference type="SUPFAM" id="SSF56327">
    <property type="entry name" value="LDH C-terminal domain-like"/>
    <property type="match status" value="1"/>
</dbReference>
<keyword evidence="4 10" id="KW-0520">NAD</keyword>
<evidence type="ECO:0000256" key="10">
    <source>
        <dbReference type="RuleBase" id="RU361152"/>
    </source>
</evidence>
<evidence type="ECO:0000256" key="6">
    <source>
        <dbReference type="ARBA" id="ARBA00023295"/>
    </source>
</evidence>
<dbReference type="Gene3D" id="3.90.110.10">
    <property type="entry name" value="Lactate dehydrogenase/glycoside hydrolase, family 4, C-terminal"/>
    <property type="match status" value="1"/>
</dbReference>
<dbReference type="Proteomes" id="UP000050865">
    <property type="component" value="Unassembled WGS sequence"/>
</dbReference>
<dbReference type="PANTHER" id="PTHR32092">
    <property type="entry name" value="6-PHOSPHO-BETA-GLUCOSIDASE-RELATED"/>
    <property type="match status" value="1"/>
</dbReference>
<evidence type="ECO:0000256" key="4">
    <source>
        <dbReference type="ARBA" id="ARBA00023027"/>
    </source>
</evidence>
<gene>
    <name evidence="12" type="ORF">FC75_GL000666</name>
</gene>
<feature type="binding site" evidence="8">
    <location>
        <position position="176"/>
    </location>
    <ligand>
        <name>Mn(2+)</name>
        <dbReference type="ChEBI" id="CHEBI:29035"/>
    </ligand>
</feature>
<evidence type="ECO:0000256" key="3">
    <source>
        <dbReference type="ARBA" id="ARBA00022801"/>
    </source>
</evidence>
<feature type="binding site" evidence="7">
    <location>
        <position position="154"/>
    </location>
    <ligand>
        <name>substrate</name>
    </ligand>
</feature>
<evidence type="ECO:0000313" key="13">
    <source>
        <dbReference type="Proteomes" id="UP000050865"/>
    </source>
</evidence>
<evidence type="ECO:0000256" key="2">
    <source>
        <dbReference type="ARBA" id="ARBA00022723"/>
    </source>
</evidence>
<evidence type="ECO:0000256" key="5">
    <source>
        <dbReference type="ARBA" id="ARBA00023211"/>
    </source>
</evidence>
<dbReference type="InterPro" id="IPR019802">
    <property type="entry name" value="GlycHydrolase_4_CS"/>
</dbReference>
<organism evidence="12 13">
    <name type="scientific">Lacticaseibacillus camelliae DSM 22697 = JCM 13995</name>
    <dbReference type="NCBI Taxonomy" id="1423730"/>
    <lineage>
        <taxon>Bacteria</taxon>
        <taxon>Bacillati</taxon>
        <taxon>Bacillota</taxon>
        <taxon>Bacilli</taxon>
        <taxon>Lactobacillales</taxon>
        <taxon>Lactobacillaceae</taxon>
        <taxon>Lacticaseibacillus</taxon>
    </lineage>
</organism>
<dbReference type="InterPro" id="IPR001088">
    <property type="entry name" value="Glyco_hydro_4"/>
</dbReference>
<comment type="caution">
    <text evidence="12">The sequence shown here is derived from an EMBL/GenBank/DDBJ whole genome shotgun (WGS) entry which is preliminary data.</text>
</comment>
<evidence type="ECO:0000256" key="9">
    <source>
        <dbReference type="PIRSR" id="PIRSR601088-4"/>
    </source>
</evidence>
<keyword evidence="2 8" id="KW-0479">Metal-binding</keyword>
<evidence type="ECO:0000313" key="12">
    <source>
        <dbReference type="EMBL" id="KRN25304.1"/>
    </source>
</evidence>
<feature type="binding site" evidence="7">
    <location>
        <position position="100"/>
    </location>
    <ligand>
        <name>substrate</name>
    </ligand>
</feature>
<comment type="cofactor">
    <cofactor evidence="10">
        <name>NAD(+)</name>
        <dbReference type="ChEBI" id="CHEBI:57540"/>
    </cofactor>
    <text evidence="10">Binds 1 NAD(+) per subunit.</text>
</comment>
<name>A0A0R2FAB3_9LACO</name>
<dbReference type="InterPro" id="IPR022616">
    <property type="entry name" value="Glyco_hydro_4_C"/>
</dbReference>
<proteinExistence type="inferred from homology"/>
<sequence>MSKMAKRSIKIATIGGGSGYTPELVKGFLDRYDEMPVRELWLVDVPSGEEKLNVIGAMAKRMVKAAGKPMKIVTTMDREAALTDADFVTTQFRVGQLPARVNDENIPIKYGTLGQETNGAGELMMAMRSIPVLLDIVHDMERLCPAAWLINFANPAGMMTEAVLHYTNWKKVIGLCNGPDNIRRDIVQALNVDPVRVYVEFIGLNHLVFAKHIYLDGQDVTAHVIKLVTSKKQRVDNPGVGNWDADFLQSLGVIPISYLQYYWKTKQVVAEEQRAAAREGSRAVVAERLEKQLFDIYRDPTLVTLPEELKKRGGSGYSRASCNLIYSIYADKRDVQVVNVANNGGCLDLAPDSVMEMNCVITGHGPVPLTTGHLPRACVGIVHEMKAFEQVGCKAAVSGDYATALKALTINPVVHSDVDARPLLNELLVANEQYLPQVDFAQLRATGTLK</sequence>
<reference evidence="12 13" key="1">
    <citation type="journal article" date="2015" name="Genome Announc.">
        <title>Expanding the biotechnology potential of lactobacilli through comparative genomics of 213 strains and associated genera.</title>
        <authorList>
            <person name="Sun Z."/>
            <person name="Harris H.M."/>
            <person name="McCann A."/>
            <person name="Guo C."/>
            <person name="Argimon S."/>
            <person name="Zhang W."/>
            <person name="Yang X."/>
            <person name="Jeffery I.B."/>
            <person name="Cooney J.C."/>
            <person name="Kagawa T.F."/>
            <person name="Liu W."/>
            <person name="Song Y."/>
            <person name="Salvetti E."/>
            <person name="Wrobel A."/>
            <person name="Rasinkangas P."/>
            <person name="Parkhill J."/>
            <person name="Rea M.C."/>
            <person name="O'Sullivan O."/>
            <person name="Ritari J."/>
            <person name="Douillard F.P."/>
            <person name="Paul Ross R."/>
            <person name="Yang R."/>
            <person name="Briner A.E."/>
            <person name="Felis G.E."/>
            <person name="de Vos W.M."/>
            <person name="Barrangou R."/>
            <person name="Klaenhammer T.R."/>
            <person name="Caufield P.W."/>
            <person name="Cui Y."/>
            <person name="Zhang H."/>
            <person name="O'Toole P.W."/>
        </authorList>
    </citation>
    <scope>NUCLEOTIDE SEQUENCE [LARGE SCALE GENOMIC DNA]</scope>
    <source>
        <strain evidence="12 13">DSM 22697</strain>
    </source>
</reference>
<keyword evidence="8" id="KW-0408">Iron</keyword>
<accession>A0A0R2FAB3</accession>
<keyword evidence="5 8" id="KW-0464">Manganese</keyword>
<feature type="site" description="Increases basicity of active site Tyr" evidence="9">
    <location>
        <position position="116"/>
    </location>
</feature>
<dbReference type="EMBL" id="AYZJ01000014">
    <property type="protein sequence ID" value="KRN25304.1"/>
    <property type="molecule type" value="Genomic_DNA"/>
</dbReference>
<dbReference type="Pfam" id="PF11975">
    <property type="entry name" value="Glyco_hydro_4C"/>
    <property type="match status" value="1"/>
</dbReference>
<evidence type="ECO:0000256" key="8">
    <source>
        <dbReference type="PIRSR" id="PIRSR601088-3"/>
    </source>
</evidence>
<keyword evidence="6 10" id="KW-0326">Glycosidase</keyword>
<dbReference type="PROSITE" id="PS01324">
    <property type="entry name" value="GLYCOSYL_HYDROL_F4"/>
    <property type="match status" value="1"/>
</dbReference>
<dbReference type="GO" id="GO:0046872">
    <property type="term" value="F:metal ion binding"/>
    <property type="evidence" value="ECO:0007669"/>
    <property type="project" value="UniProtKB-KW"/>
</dbReference>
<dbReference type="Pfam" id="PF02056">
    <property type="entry name" value="Glyco_hydro_4"/>
    <property type="match status" value="1"/>
</dbReference>
<evidence type="ECO:0000256" key="7">
    <source>
        <dbReference type="PIRSR" id="PIRSR601088-2"/>
    </source>
</evidence>
<feature type="domain" description="Glycosyl hydrolase family 4 C-terminal" evidence="11">
    <location>
        <begin position="201"/>
        <end position="414"/>
    </location>
</feature>
<comment type="similarity">
    <text evidence="1 10">Belongs to the glycosyl hydrolase 4 family.</text>
</comment>
<dbReference type="PRINTS" id="PR00732">
    <property type="entry name" value="GLHYDRLASE4"/>
</dbReference>
<feature type="binding site" evidence="8">
    <location>
        <position position="206"/>
    </location>
    <ligand>
        <name>Mn(2+)</name>
        <dbReference type="ChEBI" id="CHEBI:29035"/>
    </ligand>
</feature>
<dbReference type="AlphaFoldDB" id="A0A0R2FAB3"/>
<dbReference type="InterPro" id="IPR036291">
    <property type="entry name" value="NAD(P)-bd_dom_sf"/>
</dbReference>
<keyword evidence="8" id="KW-0170">Cobalt</keyword>
<dbReference type="GO" id="GO:0004553">
    <property type="term" value="F:hydrolase activity, hydrolyzing O-glycosyl compounds"/>
    <property type="evidence" value="ECO:0007669"/>
    <property type="project" value="InterPro"/>
</dbReference>
<keyword evidence="13" id="KW-1185">Reference proteome</keyword>
<dbReference type="InterPro" id="IPR015955">
    <property type="entry name" value="Lactate_DH/Glyco_Ohase_4_C"/>
</dbReference>
<evidence type="ECO:0000256" key="1">
    <source>
        <dbReference type="ARBA" id="ARBA00010141"/>
    </source>
</evidence>
<dbReference type="Gene3D" id="3.40.50.720">
    <property type="entry name" value="NAD(P)-binding Rossmann-like Domain"/>
    <property type="match status" value="1"/>
</dbReference>
<dbReference type="GO" id="GO:0016616">
    <property type="term" value="F:oxidoreductase activity, acting on the CH-OH group of donors, NAD or NADP as acceptor"/>
    <property type="evidence" value="ECO:0007669"/>
    <property type="project" value="InterPro"/>
</dbReference>
<dbReference type="PANTHER" id="PTHR32092:SF5">
    <property type="entry name" value="6-PHOSPHO-BETA-GLUCOSIDASE"/>
    <property type="match status" value="1"/>
</dbReference>
<protein>
    <submittedName>
        <fullName evidence="12">6-phospho-beta-glucosidase</fullName>
    </submittedName>
</protein>